<dbReference type="InterPro" id="IPR050921">
    <property type="entry name" value="T4SS_GSP_E_ATPase"/>
</dbReference>
<feature type="domain" description="Bacterial type II secretion system protein E" evidence="2">
    <location>
        <begin position="195"/>
        <end position="209"/>
    </location>
</feature>
<protein>
    <submittedName>
        <fullName evidence="3">Type IV pilus twitching motility protein PilT</fullName>
    </submittedName>
</protein>
<dbReference type="CDD" id="cd01131">
    <property type="entry name" value="PilT"/>
    <property type="match status" value="1"/>
</dbReference>
<accession>A0AAE3LTI1</accession>
<dbReference type="RefSeq" id="WP_263073258.1">
    <property type="nucleotide sequence ID" value="NZ_JAOUSF010000003.1"/>
</dbReference>
<evidence type="ECO:0000259" key="2">
    <source>
        <dbReference type="PROSITE" id="PS00662"/>
    </source>
</evidence>
<dbReference type="InterPro" id="IPR003593">
    <property type="entry name" value="AAA+_ATPase"/>
</dbReference>
<sequence length="350" mass="39274">MNEEVTELLRKAFMIHASDLHLLVDSPPIFRVNGRLQPTGEAPLTATDTERIVRELIPEKQWETFVEQGELDFNYELKGVSRFRLNAFHQRNYVSIAIRIIPEEIPTIEALHLPVVIKKMLEKPQGLVLVTGPTGSGKSTTLAAMIRYINENYAKHIITLEDPIEYVHHHMKSILNQREVGFDTKSFASGLRAALRQDPDIILVGEMRDLETISTAITAAETGHLVFATLHTSSAAQTIDRIIDVFPTHQQRQVRLQVATALEGIISQRLLPTSDGNGRIAATEILFNTPSVANLIRNEKIHQIQNVLQTSKAQGMHTLEMSVQELLNRGTITYETAMPYIRTGDNNGHL</sequence>
<dbReference type="InterPro" id="IPR001482">
    <property type="entry name" value="T2SS/T4SS_dom"/>
</dbReference>
<dbReference type="Pfam" id="PF00437">
    <property type="entry name" value="T2SSE"/>
    <property type="match status" value="1"/>
</dbReference>
<proteinExistence type="inferred from homology"/>
<dbReference type="GO" id="GO:0016887">
    <property type="term" value="F:ATP hydrolysis activity"/>
    <property type="evidence" value="ECO:0007669"/>
    <property type="project" value="InterPro"/>
</dbReference>
<dbReference type="GO" id="GO:0005524">
    <property type="term" value="F:ATP binding"/>
    <property type="evidence" value="ECO:0007669"/>
    <property type="project" value="InterPro"/>
</dbReference>
<dbReference type="SUPFAM" id="SSF52540">
    <property type="entry name" value="P-loop containing nucleoside triphosphate hydrolases"/>
    <property type="match status" value="1"/>
</dbReference>
<organism evidence="3 4">
    <name type="scientific">Perspicuibacillus lycopersici</name>
    <dbReference type="NCBI Taxonomy" id="1325689"/>
    <lineage>
        <taxon>Bacteria</taxon>
        <taxon>Bacillati</taxon>
        <taxon>Bacillota</taxon>
        <taxon>Bacilli</taxon>
        <taxon>Bacillales</taxon>
        <taxon>Bacillaceae</taxon>
        <taxon>Perspicuibacillus</taxon>
    </lineage>
</organism>
<evidence type="ECO:0000313" key="4">
    <source>
        <dbReference type="Proteomes" id="UP001209318"/>
    </source>
</evidence>
<name>A0AAE3LTI1_9BACI</name>
<dbReference type="InterPro" id="IPR006321">
    <property type="entry name" value="PilT/PilU"/>
</dbReference>
<dbReference type="Gene3D" id="3.40.50.300">
    <property type="entry name" value="P-loop containing nucleotide triphosphate hydrolases"/>
    <property type="match status" value="1"/>
</dbReference>
<evidence type="ECO:0000313" key="3">
    <source>
        <dbReference type="EMBL" id="MCU9614023.1"/>
    </source>
</evidence>
<dbReference type="Gene3D" id="3.30.450.90">
    <property type="match status" value="1"/>
</dbReference>
<gene>
    <name evidence="3" type="ORF">OEV98_10665</name>
</gene>
<dbReference type="InterPro" id="IPR027417">
    <property type="entry name" value="P-loop_NTPase"/>
</dbReference>
<dbReference type="PROSITE" id="PS00662">
    <property type="entry name" value="T2SP_E"/>
    <property type="match status" value="1"/>
</dbReference>
<dbReference type="PANTHER" id="PTHR30486">
    <property type="entry name" value="TWITCHING MOTILITY PROTEIN PILT"/>
    <property type="match status" value="1"/>
</dbReference>
<dbReference type="NCBIfam" id="TIGR01420">
    <property type="entry name" value="pilT_fam"/>
    <property type="match status" value="1"/>
</dbReference>
<evidence type="ECO:0000256" key="1">
    <source>
        <dbReference type="ARBA" id="ARBA00006611"/>
    </source>
</evidence>
<dbReference type="EMBL" id="JAOUSF010000003">
    <property type="protein sequence ID" value="MCU9614023.1"/>
    <property type="molecule type" value="Genomic_DNA"/>
</dbReference>
<comment type="caution">
    <text evidence="3">The sequence shown here is derived from an EMBL/GenBank/DDBJ whole genome shotgun (WGS) entry which is preliminary data.</text>
</comment>
<reference evidence="3" key="1">
    <citation type="submission" date="2022-10" db="EMBL/GenBank/DDBJ databases">
        <title>Description of Fervidibacillus gen. nov. in the family Fervidibacillaceae fam. nov. with two species, Fervidibacillus albus sp. nov., and Fervidibacillus halotolerans sp. nov., isolated from tidal flat sediments.</title>
        <authorList>
            <person name="Kwon K.K."/>
            <person name="Yang S.-H."/>
        </authorList>
    </citation>
    <scope>NUCLEOTIDE SEQUENCE</scope>
    <source>
        <strain evidence="3">JCM 19140</strain>
    </source>
</reference>
<dbReference type="Proteomes" id="UP001209318">
    <property type="component" value="Unassembled WGS sequence"/>
</dbReference>
<comment type="similarity">
    <text evidence="1">Belongs to the GSP E family.</text>
</comment>
<dbReference type="AlphaFoldDB" id="A0AAE3LTI1"/>
<dbReference type="SMART" id="SM00382">
    <property type="entry name" value="AAA"/>
    <property type="match status" value="1"/>
</dbReference>
<keyword evidence="4" id="KW-1185">Reference proteome</keyword>